<evidence type="ECO:0000256" key="3">
    <source>
        <dbReference type="ARBA" id="ARBA00023125"/>
    </source>
</evidence>
<dbReference type="Pfam" id="PF00126">
    <property type="entry name" value="HTH_1"/>
    <property type="match status" value="1"/>
</dbReference>
<evidence type="ECO:0000256" key="2">
    <source>
        <dbReference type="ARBA" id="ARBA00023015"/>
    </source>
</evidence>
<protein>
    <submittedName>
        <fullName evidence="6">Putative hydrogen peroxide-inducible genes activator</fullName>
    </submittedName>
</protein>
<evidence type="ECO:0000256" key="1">
    <source>
        <dbReference type="ARBA" id="ARBA00009437"/>
    </source>
</evidence>
<dbReference type="InterPro" id="IPR036388">
    <property type="entry name" value="WH-like_DNA-bd_sf"/>
</dbReference>
<dbReference type="InterPro" id="IPR000847">
    <property type="entry name" value="LysR_HTH_N"/>
</dbReference>
<keyword evidence="4" id="KW-0804">Transcription</keyword>
<dbReference type="PROSITE" id="PS50931">
    <property type="entry name" value="HTH_LYSR"/>
    <property type="match status" value="1"/>
</dbReference>
<evidence type="ECO:0000256" key="4">
    <source>
        <dbReference type="ARBA" id="ARBA00023163"/>
    </source>
</evidence>
<dbReference type="PANTHER" id="PTHR30126">
    <property type="entry name" value="HTH-TYPE TRANSCRIPTIONAL REGULATOR"/>
    <property type="match status" value="1"/>
</dbReference>
<gene>
    <name evidence="6" type="primary">oxyR_6</name>
    <name evidence="6" type="ORF">TRL7639_02899</name>
</gene>
<dbReference type="Gene3D" id="3.40.190.10">
    <property type="entry name" value="Periplasmic binding protein-like II"/>
    <property type="match status" value="2"/>
</dbReference>
<organism evidence="6 7">
    <name type="scientific">Falsiruegeria litorea R37</name>
    <dbReference type="NCBI Taxonomy" id="1200284"/>
    <lineage>
        <taxon>Bacteria</taxon>
        <taxon>Pseudomonadati</taxon>
        <taxon>Pseudomonadota</taxon>
        <taxon>Alphaproteobacteria</taxon>
        <taxon>Rhodobacterales</taxon>
        <taxon>Roseobacteraceae</taxon>
        <taxon>Falsiruegeria</taxon>
    </lineage>
</organism>
<name>A0A1Y5T8F4_9RHOB</name>
<evidence type="ECO:0000313" key="6">
    <source>
        <dbReference type="EMBL" id="SLN54674.1"/>
    </source>
</evidence>
<dbReference type="PANTHER" id="PTHR30126:SF77">
    <property type="entry name" value="TRANSCRIPTIONAL REGULATORY PROTEIN"/>
    <property type="match status" value="1"/>
</dbReference>
<dbReference type="Pfam" id="PF03466">
    <property type="entry name" value="LysR_substrate"/>
    <property type="match status" value="1"/>
</dbReference>
<dbReference type="CDD" id="cd05466">
    <property type="entry name" value="PBP2_LTTR_substrate"/>
    <property type="match status" value="1"/>
</dbReference>
<dbReference type="InterPro" id="IPR005119">
    <property type="entry name" value="LysR_subst-bd"/>
</dbReference>
<dbReference type="EMBL" id="FWFO01000002">
    <property type="protein sequence ID" value="SLN54674.1"/>
    <property type="molecule type" value="Genomic_DNA"/>
</dbReference>
<dbReference type="SUPFAM" id="SSF46785">
    <property type="entry name" value="Winged helix' DNA-binding domain"/>
    <property type="match status" value="1"/>
</dbReference>
<dbReference type="Gene3D" id="1.10.10.10">
    <property type="entry name" value="Winged helix-like DNA-binding domain superfamily/Winged helix DNA-binding domain"/>
    <property type="match status" value="1"/>
</dbReference>
<evidence type="ECO:0000313" key="7">
    <source>
        <dbReference type="Proteomes" id="UP000193077"/>
    </source>
</evidence>
<dbReference type="GO" id="GO:0000976">
    <property type="term" value="F:transcription cis-regulatory region binding"/>
    <property type="evidence" value="ECO:0007669"/>
    <property type="project" value="TreeGrafter"/>
</dbReference>
<accession>A0A1Y5T8F4</accession>
<keyword evidence="7" id="KW-1185">Reference proteome</keyword>
<comment type="similarity">
    <text evidence="1">Belongs to the LysR transcriptional regulatory family.</text>
</comment>
<keyword evidence="3" id="KW-0238">DNA-binding</keyword>
<dbReference type="AlphaFoldDB" id="A0A1Y5T8F4"/>
<dbReference type="Proteomes" id="UP000193077">
    <property type="component" value="Unassembled WGS sequence"/>
</dbReference>
<feature type="domain" description="HTH lysR-type" evidence="5">
    <location>
        <begin position="6"/>
        <end position="63"/>
    </location>
</feature>
<dbReference type="GO" id="GO:0003700">
    <property type="term" value="F:DNA-binding transcription factor activity"/>
    <property type="evidence" value="ECO:0007669"/>
    <property type="project" value="InterPro"/>
</dbReference>
<dbReference type="FunFam" id="1.10.10.10:FF:000001">
    <property type="entry name" value="LysR family transcriptional regulator"/>
    <property type="match status" value="1"/>
</dbReference>
<evidence type="ECO:0000259" key="5">
    <source>
        <dbReference type="PROSITE" id="PS50931"/>
    </source>
</evidence>
<dbReference type="InterPro" id="IPR036390">
    <property type="entry name" value="WH_DNA-bd_sf"/>
</dbReference>
<sequence length="306" mass="33620">MIKSQITLKQLEAFSFVVDMGTFRAAAGALGTTQPNISSRISALEAALNVTLLYRDAGSVRLTTKGKELLERTRDVLRAGEALLEAAGRQELIEERLRLGVTELVACTWLQSFLRQLRREYPNLRVELQVDLSRQIEERLREGQLDLALQNGPFTSRATGERTLSSETYVWVANEEVAKSLGGGESVGRFFKRAVLTHARHTTAGNALHELAKERGYDAGKIVHSSALSACLPMVSEGMGVALLPKSLVQGELDAGRLKLPNADWIAPPLAFFARFNADRAPRFIEKASDIAGNIRPPAKEDNKNL</sequence>
<reference evidence="6 7" key="1">
    <citation type="submission" date="2017-03" db="EMBL/GenBank/DDBJ databases">
        <authorList>
            <person name="Afonso C.L."/>
            <person name="Miller P.J."/>
            <person name="Scott M.A."/>
            <person name="Spackman E."/>
            <person name="Goraichik I."/>
            <person name="Dimitrov K.M."/>
            <person name="Suarez D.L."/>
            <person name="Swayne D.E."/>
        </authorList>
    </citation>
    <scope>NUCLEOTIDE SEQUENCE [LARGE SCALE GENOMIC DNA]</scope>
    <source>
        <strain evidence="6 7">CECT 7639</strain>
    </source>
</reference>
<keyword evidence="2" id="KW-0805">Transcription regulation</keyword>
<proteinExistence type="inferred from homology"/>
<dbReference type="SUPFAM" id="SSF53850">
    <property type="entry name" value="Periplasmic binding protein-like II"/>
    <property type="match status" value="1"/>
</dbReference>